<dbReference type="PANTHER" id="PTHR16026">
    <property type="entry name" value="CARTILAGE ACIDIC PROTEIN 1"/>
    <property type="match status" value="1"/>
</dbReference>
<feature type="transmembrane region" description="Helical" evidence="8">
    <location>
        <begin position="27"/>
        <end position="43"/>
    </location>
</feature>
<evidence type="ECO:0000256" key="3">
    <source>
        <dbReference type="ARBA" id="ARBA00022475"/>
    </source>
</evidence>
<evidence type="ECO:0000256" key="7">
    <source>
        <dbReference type="ARBA" id="ARBA00023136"/>
    </source>
</evidence>
<dbReference type="InterPro" id="IPR005524">
    <property type="entry name" value="DUF318"/>
</dbReference>
<dbReference type="RefSeq" id="WP_160729339.1">
    <property type="nucleotide sequence ID" value="NZ_WTYP01000001.1"/>
</dbReference>
<feature type="domain" description="ASPIC/UnbV" evidence="9">
    <location>
        <begin position="998"/>
        <end position="1064"/>
    </location>
</feature>
<sequence length="1071" mass="115997">MNKEFSDTFQVEPEQGVIQKLISDRRLVLAALLTAAIAIYFWTQSRYPALDQKAIMGGNTDMSGIAFDQILEFAPNSGIVWEIIVNSSNWMYTNWKGMTFGVLFAACALTLFGLIERRGFENPFANAALGAAIGTPLGVCVNCAAPIARGFHSAGMRLETTLSALVASPTLNVIVVSMTFALLPLHVAAIKLGAAILFVLVGVPLLTRVLGVSGYRESALEEAQNQLDDRRGWLSRKLEDLRPLPVPASDVDSWGKAFAWLARTFGRNLAFIIAVTVPMMILAGVLGSILVTFFDWNDFRRVVAVPKSEIGILLAMCGIAILAIVLPVPIAFDVILAIILINAGWPVRYVMPLLFALGCFSIYSYMIVGRAVSWKIASGMMASLAALAVVCGVIANYVDKYVIEQAHEQNLAYVEGFAFDRPVAAPVAAAQTPAALPVTYSALANPVTHNGAGIVSAAISAPMENAGSAAEAGFSRLMGPEIGLDVAPQPVGMDVLEPYIMYWGMAAGDIDQDGWVDLVMARNASVGGLQMFSNRGGTFSEVPLDLGPVSQQFAGTVVLSDLNGDSLPDLFVSNFLHDTNIFWNRSGSFSYENRTKLPNGLAGMVGAPAFADLDGDGDLDIVAANWTLGTVGNNADPYLLASQDRIFWNEGGETFEAQELDGIPGESLASLVVDLNEDGMLDIVIGDDVSTADKIYLGRGGRKFELATKSEKLVPYLTTTTMSLDMGDIDNDLQQEFYTAQIAMPVKRIQDIPSLAYCEDRAMNSASVGDCFMRLKDQAAAMDLAHSRYSRCSQITAPVYRAMCAATSAIQSSGYYYDTQYCDRLAGMGDIFVRHCERAATERFPNAAREMEKLDYVGGIRNRNVLLKRDDTGSFEDTAEALQVDRPGWSWNSRFVDLDQDGWQDIFVGSGMIYHRNNVANAYYRNVGGKTFERQEEAFGLADGMPTTTYVLIDYDRDGDMDVIRSSVMSQPIVHRNDAPAGGALWVRLEDGIGNTAGVGAKVTIRMKDGSAQMREIRQSGGFATGIYPQAHFGLGAAKDVAEVEVLWADGSETKLAGPFAANRELIVRRR</sequence>
<dbReference type="InterPro" id="IPR013517">
    <property type="entry name" value="FG-GAP"/>
</dbReference>
<feature type="transmembrane region" description="Helical" evidence="8">
    <location>
        <begin position="127"/>
        <end position="148"/>
    </location>
</feature>
<feature type="transmembrane region" description="Helical" evidence="8">
    <location>
        <begin position="380"/>
        <end position="398"/>
    </location>
</feature>
<feature type="transmembrane region" description="Helical" evidence="8">
    <location>
        <begin position="269"/>
        <end position="291"/>
    </location>
</feature>
<proteinExistence type="inferred from homology"/>
<keyword evidence="6 8" id="KW-1133">Transmembrane helix</keyword>
<evidence type="ECO:0000313" key="10">
    <source>
        <dbReference type="EMBL" id="MXP46062.1"/>
    </source>
</evidence>
<evidence type="ECO:0000256" key="8">
    <source>
        <dbReference type="SAM" id="Phobius"/>
    </source>
</evidence>
<dbReference type="Pfam" id="PF03773">
    <property type="entry name" value="ArsP_1"/>
    <property type="match status" value="1"/>
</dbReference>
<dbReference type="Pfam" id="PF07593">
    <property type="entry name" value="UnbV_ASPIC"/>
    <property type="match status" value="1"/>
</dbReference>
<keyword evidence="5" id="KW-0732">Signal</keyword>
<dbReference type="OrthoDB" id="1488578at2"/>
<gene>
    <name evidence="10" type="ORF">GRI43_01480</name>
</gene>
<protein>
    <recommendedName>
        <fullName evidence="9">ASPIC/UnbV domain-containing protein</fullName>
    </recommendedName>
</protein>
<dbReference type="PANTHER" id="PTHR16026:SF0">
    <property type="entry name" value="CARTILAGE ACIDIC PROTEIN 1"/>
    <property type="match status" value="1"/>
</dbReference>
<dbReference type="Gene3D" id="2.130.10.130">
    <property type="entry name" value="Integrin alpha, N-terminal"/>
    <property type="match status" value="2"/>
</dbReference>
<comment type="similarity">
    <text evidence="2">Belongs to the UPF0718 family.</text>
</comment>
<organism evidence="10 11">
    <name type="scientific">Pontixanthobacter luteolus</name>
    <dbReference type="NCBI Taxonomy" id="295089"/>
    <lineage>
        <taxon>Bacteria</taxon>
        <taxon>Pseudomonadati</taxon>
        <taxon>Pseudomonadota</taxon>
        <taxon>Alphaproteobacteria</taxon>
        <taxon>Sphingomonadales</taxon>
        <taxon>Erythrobacteraceae</taxon>
        <taxon>Pontixanthobacter</taxon>
    </lineage>
</organism>
<accession>A0A6I4V287</accession>
<evidence type="ECO:0000256" key="2">
    <source>
        <dbReference type="ARBA" id="ARBA00006386"/>
    </source>
</evidence>
<dbReference type="InterPro" id="IPR011519">
    <property type="entry name" value="UnbV_ASPIC"/>
</dbReference>
<dbReference type="AlphaFoldDB" id="A0A6I4V287"/>
<feature type="transmembrane region" description="Helical" evidence="8">
    <location>
        <begin position="312"/>
        <end position="343"/>
    </location>
</feature>
<keyword evidence="4 8" id="KW-0812">Transmembrane</keyword>
<feature type="transmembrane region" description="Helical" evidence="8">
    <location>
        <begin position="97"/>
        <end position="115"/>
    </location>
</feature>
<dbReference type="Proteomes" id="UP000471435">
    <property type="component" value="Unassembled WGS sequence"/>
</dbReference>
<dbReference type="InterPro" id="IPR027039">
    <property type="entry name" value="Crtac1"/>
</dbReference>
<keyword evidence="3" id="KW-1003">Cell membrane</keyword>
<dbReference type="EMBL" id="WTYP01000001">
    <property type="protein sequence ID" value="MXP46062.1"/>
    <property type="molecule type" value="Genomic_DNA"/>
</dbReference>
<dbReference type="Pfam" id="PF13517">
    <property type="entry name" value="FG-GAP_3"/>
    <property type="match status" value="2"/>
</dbReference>
<keyword evidence="7 8" id="KW-0472">Membrane</keyword>
<dbReference type="SUPFAM" id="SSF69318">
    <property type="entry name" value="Integrin alpha N-terminal domain"/>
    <property type="match status" value="1"/>
</dbReference>
<comment type="caution">
    <text evidence="10">The sequence shown here is derived from an EMBL/GenBank/DDBJ whole genome shotgun (WGS) entry which is preliminary data.</text>
</comment>
<dbReference type="GO" id="GO:0005886">
    <property type="term" value="C:plasma membrane"/>
    <property type="evidence" value="ECO:0007669"/>
    <property type="project" value="UniProtKB-SubCell"/>
</dbReference>
<keyword evidence="11" id="KW-1185">Reference proteome</keyword>
<feature type="transmembrane region" description="Helical" evidence="8">
    <location>
        <begin position="192"/>
        <end position="211"/>
    </location>
</feature>
<evidence type="ECO:0000256" key="6">
    <source>
        <dbReference type="ARBA" id="ARBA00022989"/>
    </source>
</evidence>
<evidence type="ECO:0000313" key="11">
    <source>
        <dbReference type="Proteomes" id="UP000471435"/>
    </source>
</evidence>
<evidence type="ECO:0000259" key="9">
    <source>
        <dbReference type="Pfam" id="PF07593"/>
    </source>
</evidence>
<dbReference type="InterPro" id="IPR028994">
    <property type="entry name" value="Integrin_alpha_N"/>
</dbReference>
<name>A0A6I4V287_9SPHN</name>
<evidence type="ECO:0000256" key="5">
    <source>
        <dbReference type="ARBA" id="ARBA00022729"/>
    </source>
</evidence>
<feature type="transmembrane region" description="Helical" evidence="8">
    <location>
        <begin position="160"/>
        <end position="185"/>
    </location>
</feature>
<evidence type="ECO:0000256" key="1">
    <source>
        <dbReference type="ARBA" id="ARBA00004651"/>
    </source>
</evidence>
<evidence type="ECO:0000256" key="4">
    <source>
        <dbReference type="ARBA" id="ARBA00022692"/>
    </source>
</evidence>
<feature type="transmembrane region" description="Helical" evidence="8">
    <location>
        <begin position="349"/>
        <end position="368"/>
    </location>
</feature>
<reference evidence="10 11" key="1">
    <citation type="submission" date="2019-12" db="EMBL/GenBank/DDBJ databases">
        <title>Genomic-based taxomic classification of the family Erythrobacteraceae.</title>
        <authorList>
            <person name="Xu L."/>
        </authorList>
    </citation>
    <scope>NUCLEOTIDE SEQUENCE [LARGE SCALE GENOMIC DNA]</scope>
    <source>
        <strain evidence="10 11">SW-109</strain>
    </source>
</reference>
<comment type="subcellular location">
    <subcellularLocation>
        <location evidence="1">Cell membrane</location>
        <topology evidence="1">Multi-pass membrane protein</topology>
    </subcellularLocation>
</comment>